<dbReference type="EMBL" id="JFFI01000481">
    <property type="protein sequence ID" value="KXH67423.1"/>
    <property type="molecule type" value="Genomic_DNA"/>
</dbReference>
<dbReference type="AlphaFoldDB" id="A0A135V440"/>
<dbReference type="Proteomes" id="UP000070121">
    <property type="component" value="Unassembled WGS sequence"/>
</dbReference>
<protein>
    <submittedName>
        <fullName evidence="1">Uncharacterized protein</fullName>
    </submittedName>
</protein>
<sequence length="291" mass="33032">MRSTATRLQHSMLCRVVKTYSPRDAVASVQKSAAASVTSADKTPPNNPPRILVSPHVLNQRIGKCLAFGCDAEQTHRAASLLRTINKDWRNLEAAVQGFHDPKNSVYTTRLRAGEPSHRPWRVAEQSITRFLDRILKTAKPQYRRKWELLRDNAIDGCALSITECLNEQFPNGRPFPSRLLEPQVVSAYTKLKSNDYDKNGTFHFKVVIFSHKHLMRIADLNLKLKHYTPHGQPLGWLSQEMKRVSLLTGTDAAFRSADEHSKHIEKMIKDLEEGTWRRPDATEDFGTAAP</sequence>
<dbReference type="OrthoDB" id="5538558at2759"/>
<keyword evidence="2" id="KW-1185">Reference proteome</keyword>
<comment type="caution">
    <text evidence="1">The sequence shown here is derived from an EMBL/GenBank/DDBJ whole genome shotgun (WGS) entry which is preliminary data.</text>
</comment>
<name>A0A135V440_9PEZI</name>
<reference evidence="1 2" key="1">
    <citation type="submission" date="2014-02" db="EMBL/GenBank/DDBJ databases">
        <title>The genome sequence of Colletotrichum salicis CBS 607.94.</title>
        <authorList>
            <person name="Baroncelli R."/>
            <person name="Thon M.R."/>
        </authorList>
    </citation>
    <scope>NUCLEOTIDE SEQUENCE [LARGE SCALE GENOMIC DNA]</scope>
    <source>
        <strain evidence="1 2">CBS 607.94</strain>
    </source>
</reference>
<accession>A0A135V440</accession>
<organism evidence="1 2">
    <name type="scientific">Colletotrichum salicis</name>
    <dbReference type="NCBI Taxonomy" id="1209931"/>
    <lineage>
        <taxon>Eukaryota</taxon>
        <taxon>Fungi</taxon>
        <taxon>Dikarya</taxon>
        <taxon>Ascomycota</taxon>
        <taxon>Pezizomycotina</taxon>
        <taxon>Sordariomycetes</taxon>
        <taxon>Hypocreomycetidae</taxon>
        <taxon>Glomerellales</taxon>
        <taxon>Glomerellaceae</taxon>
        <taxon>Colletotrichum</taxon>
        <taxon>Colletotrichum acutatum species complex</taxon>
    </lineage>
</organism>
<evidence type="ECO:0000313" key="1">
    <source>
        <dbReference type="EMBL" id="KXH67423.1"/>
    </source>
</evidence>
<gene>
    <name evidence="1" type="ORF">CSAL01_12042</name>
</gene>
<proteinExistence type="predicted"/>
<evidence type="ECO:0000313" key="2">
    <source>
        <dbReference type="Proteomes" id="UP000070121"/>
    </source>
</evidence>